<gene>
    <name evidence="1" type="ORF">PFISCL1PPCAC_20115</name>
</gene>
<feature type="non-terminal residue" evidence="1">
    <location>
        <position position="1"/>
    </location>
</feature>
<dbReference type="EMBL" id="BTSY01000005">
    <property type="protein sequence ID" value="GMT28818.1"/>
    <property type="molecule type" value="Genomic_DNA"/>
</dbReference>
<dbReference type="AlphaFoldDB" id="A0AAV5WBA7"/>
<organism evidence="1 2">
    <name type="scientific">Pristionchus fissidentatus</name>
    <dbReference type="NCBI Taxonomy" id="1538716"/>
    <lineage>
        <taxon>Eukaryota</taxon>
        <taxon>Metazoa</taxon>
        <taxon>Ecdysozoa</taxon>
        <taxon>Nematoda</taxon>
        <taxon>Chromadorea</taxon>
        <taxon>Rhabditida</taxon>
        <taxon>Rhabditina</taxon>
        <taxon>Diplogasteromorpha</taxon>
        <taxon>Diplogasteroidea</taxon>
        <taxon>Neodiplogasteridae</taxon>
        <taxon>Pristionchus</taxon>
    </lineage>
</organism>
<dbReference type="Gene3D" id="3.30.710.10">
    <property type="entry name" value="Potassium Channel Kv1.1, Chain A"/>
    <property type="match status" value="1"/>
</dbReference>
<evidence type="ECO:0000313" key="2">
    <source>
        <dbReference type="Proteomes" id="UP001432322"/>
    </source>
</evidence>
<evidence type="ECO:0000313" key="1">
    <source>
        <dbReference type="EMBL" id="GMT28818.1"/>
    </source>
</evidence>
<feature type="non-terminal residue" evidence="1">
    <location>
        <position position="290"/>
    </location>
</feature>
<name>A0AAV5WBA7_9BILA</name>
<proteinExistence type="predicted"/>
<comment type="caution">
    <text evidence="1">The sequence shown here is derived from an EMBL/GenBank/DDBJ whole genome shotgun (WGS) entry which is preliminary data.</text>
</comment>
<sequence>LEIPRWKVERLRGDERELTAVRVILLPNRKRIKIGLEYDINKWTLCELRCIENLEDFSIEFVAVEGGEPPGPSIFDMKIGEIHMERVDWDSTAARLRCGSIMATVTGEKELVGYGSQRAIEDCDSDLVTTALVSLKESEESEVDDDVLLEMSTKFTVAIGSRGFIVENKRMHLPAEILSLRSPYFVSLLYGGFKETNTEWIPLDEVKEDIIIDFLIAAIQSHNNQSILRSIDRSSMPLFLRLFDRYSFVRCLEDTKEDVKDEIFNERNGSIHFVKWIMKWRKKLMARILW</sequence>
<dbReference type="InterPro" id="IPR011333">
    <property type="entry name" value="SKP1/BTB/POZ_sf"/>
</dbReference>
<dbReference type="Proteomes" id="UP001432322">
    <property type="component" value="Unassembled WGS sequence"/>
</dbReference>
<accession>A0AAV5WBA7</accession>
<dbReference type="SUPFAM" id="SSF54695">
    <property type="entry name" value="POZ domain"/>
    <property type="match status" value="1"/>
</dbReference>
<evidence type="ECO:0008006" key="3">
    <source>
        <dbReference type="Google" id="ProtNLM"/>
    </source>
</evidence>
<protein>
    <recommendedName>
        <fullName evidence="3">BTB domain-containing protein</fullName>
    </recommendedName>
</protein>
<keyword evidence="2" id="KW-1185">Reference proteome</keyword>
<reference evidence="1" key="1">
    <citation type="submission" date="2023-10" db="EMBL/GenBank/DDBJ databases">
        <title>Genome assembly of Pristionchus species.</title>
        <authorList>
            <person name="Yoshida K."/>
            <person name="Sommer R.J."/>
        </authorList>
    </citation>
    <scope>NUCLEOTIDE SEQUENCE</scope>
    <source>
        <strain evidence="1">RS5133</strain>
    </source>
</reference>